<dbReference type="RefSeq" id="WP_203741169.1">
    <property type="nucleotide sequence ID" value="NZ_BAAAUC010000018.1"/>
</dbReference>
<comment type="caution">
    <text evidence="2">The sequence shown here is derived from an EMBL/GenBank/DDBJ whole genome shotgun (WGS) entry which is preliminary data.</text>
</comment>
<dbReference type="InterPro" id="IPR008979">
    <property type="entry name" value="Galactose-bd-like_sf"/>
</dbReference>
<evidence type="ECO:0008006" key="4">
    <source>
        <dbReference type="Google" id="ProtNLM"/>
    </source>
</evidence>
<name>A0A919IHI4_9ACTN</name>
<gene>
    <name evidence="2" type="ORF">Acy02nite_31170</name>
</gene>
<feature type="chain" id="PRO_5039444707" description="Alpha-L-rhamnosidase" evidence="1">
    <location>
        <begin position="22"/>
        <end position="889"/>
    </location>
</feature>
<evidence type="ECO:0000313" key="3">
    <source>
        <dbReference type="Proteomes" id="UP000619479"/>
    </source>
</evidence>
<keyword evidence="1" id="KW-0732">Signal</keyword>
<evidence type="ECO:0000256" key="1">
    <source>
        <dbReference type="SAM" id="SignalP"/>
    </source>
</evidence>
<protein>
    <recommendedName>
        <fullName evidence="4">Alpha-L-rhamnosidase</fullName>
    </recommendedName>
</protein>
<feature type="signal peptide" evidence="1">
    <location>
        <begin position="1"/>
        <end position="21"/>
    </location>
</feature>
<organism evidence="2 3">
    <name type="scientific">Actinoplanes cyaneus</name>
    <dbReference type="NCBI Taxonomy" id="52696"/>
    <lineage>
        <taxon>Bacteria</taxon>
        <taxon>Bacillati</taxon>
        <taxon>Actinomycetota</taxon>
        <taxon>Actinomycetes</taxon>
        <taxon>Micromonosporales</taxon>
        <taxon>Micromonosporaceae</taxon>
        <taxon>Actinoplanes</taxon>
    </lineage>
</organism>
<dbReference type="PANTHER" id="PTHR36848">
    <property type="entry name" value="DNA-BINDING PROTEIN (PUTATIVE SECRETED PROTEIN)-RELATED"/>
    <property type="match status" value="1"/>
</dbReference>
<dbReference type="Proteomes" id="UP000619479">
    <property type="component" value="Unassembled WGS sequence"/>
</dbReference>
<dbReference type="SUPFAM" id="SSF49785">
    <property type="entry name" value="Galactose-binding domain-like"/>
    <property type="match status" value="1"/>
</dbReference>
<dbReference type="Pfam" id="PF17132">
    <property type="entry name" value="Glyco_hydro_106"/>
    <property type="match status" value="1"/>
</dbReference>
<proteinExistence type="predicted"/>
<accession>A0A919IHI4</accession>
<keyword evidence="3" id="KW-1185">Reference proteome</keyword>
<evidence type="ECO:0000313" key="2">
    <source>
        <dbReference type="EMBL" id="GID65236.1"/>
    </source>
</evidence>
<reference evidence="2" key="1">
    <citation type="submission" date="2021-01" db="EMBL/GenBank/DDBJ databases">
        <title>Whole genome shotgun sequence of Actinoplanes cyaneus NBRC 14990.</title>
        <authorList>
            <person name="Komaki H."/>
            <person name="Tamura T."/>
        </authorList>
    </citation>
    <scope>NUCLEOTIDE SEQUENCE</scope>
    <source>
        <strain evidence="2">NBRC 14990</strain>
    </source>
</reference>
<dbReference type="InterPro" id="IPR053161">
    <property type="entry name" value="Ulvan_degrading_GH"/>
</dbReference>
<dbReference type="EMBL" id="BOMH01000022">
    <property type="protein sequence ID" value="GID65236.1"/>
    <property type="molecule type" value="Genomic_DNA"/>
</dbReference>
<dbReference type="PANTHER" id="PTHR36848:SF2">
    <property type="entry name" value="SECRETED PROTEIN"/>
    <property type="match status" value="1"/>
</dbReference>
<dbReference type="AlphaFoldDB" id="A0A919IHI4"/>
<sequence length="889" mass="95221">MKRRTVIALGAAAVAPWPATAASAATTAPAEKAAGSGAAGFLATETGDGAKFRWWWPHGLVDPVEIAREVDQIAAAGFAGVEIQDVHHSVRADLDPAGHGWGTGPWRDAVESALRQAKRRGLTVDLAAGPSWPAAVPGITPDHPAAAKELVHTVTPFTSGITVPVAAETFAVQIARLVSTGVLDPASVRTLTPAGGQVTVTVGDGNWVLLTYVVRGSGQQPEGGPHTDPPSYVVDHFSAAGVAAIRDAWNAHVLTPSIRRLLRDAGGDLFEDSLELEADGTLWTPDLPAEFARRTGTDLLPVLPVLLAPKGKYLYTFGGDTTNHLRDAFDQVLSDLYHEHHLLPLRDFAHSLGLKLRAQPYGLSTDAIRSATLLDVPEGESLGFKNLDDFRVLAAARDMAGRKVLSCESAAYANGAYSTTWNKVLQTMGSVFAGGVNQAVLHGFAYRDAPGAAWPGFAAFSPYNGTGIGYAEAWGPRQPTWRHIDGVAGWFRRTQKILQTGTARADLAFFRQKGFTATGIGAPWATNDGIPIGWTHGFVDEASLSLPAATVRDGRLGPPHYKAVVLDGDIFRGKDHTLPVRAARRLVAIARAGLPVIVVGDWADVHPVALQPLLAELLAQPGTRVVADQTGIPAALEALGVRRDVEYDRSSLMTVRRVDGDTDHYYLANARHAENRVITAIDQDVWLTTTSRTSVPVAVDAWTGERRGLPYTRAGSRLRIHVTLQPGQSLLVTCQRRRVPVVTRTFTGAETPLTTWDLEVEDWQPTGVTTHRLTLDGLAPWSSIPELADVSGIGRYRTTVDAGAGGRALLVLGKVVDTSRVRLNGRLLPPIDVLQPVADLTLRPGRNTIEVEVATTLLNRLRTTSPAVFGIAARQAYGLLGPASLRWYR</sequence>